<comment type="catalytic activity">
    <reaction evidence="1">
        <text>ATP + protein L-histidine = ADP + protein N-phospho-L-histidine.</text>
        <dbReference type="EC" id="2.7.13.3"/>
    </reaction>
</comment>
<dbReference type="Pfam" id="PF06580">
    <property type="entry name" value="His_kinase"/>
    <property type="match status" value="1"/>
</dbReference>
<evidence type="ECO:0000256" key="3">
    <source>
        <dbReference type="SAM" id="Phobius"/>
    </source>
</evidence>
<keyword evidence="3" id="KW-0812">Transmembrane</keyword>
<dbReference type="PRINTS" id="PR00344">
    <property type="entry name" value="BCTRLSENSOR"/>
</dbReference>
<dbReference type="InterPro" id="IPR036890">
    <property type="entry name" value="HATPase_C_sf"/>
</dbReference>
<evidence type="ECO:0000256" key="1">
    <source>
        <dbReference type="ARBA" id="ARBA00000085"/>
    </source>
</evidence>
<dbReference type="EC" id="2.7.13.3" evidence="2"/>
<feature type="transmembrane region" description="Helical" evidence="3">
    <location>
        <begin position="110"/>
        <end position="128"/>
    </location>
</feature>
<dbReference type="InterPro" id="IPR005467">
    <property type="entry name" value="His_kinase_dom"/>
</dbReference>
<dbReference type="PROSITE" id="PS50109">
    <property type="entry name" value="HIS_KIN"/>
    <property type="match status" value="1"/>
</dbReference>
<dbReference type="GO" id="GO:0000155">
    <property type="term" value="F:phosphorelay sensor kinase activity"/>
    <property type="evidence" value="ECO:0007669"/>
    <property type="project" value="InterPro"/>
</dbReference>
<feature type="transmembrane region" description="Helical" evidence="3">
    <location>
        <begin position="198"/>
        <end position="220"/>
    </location>
</feature>
<protein>
    <recommendedName>
        <fullName evidence="2">histidine kinase</fullName>
        <ecNumber evidence="2">2.7.13.3</ecNumber>
    </recommendedName>
</protein>
<dbReference type="GO" id="GO:0016020">
    <property type="term" value="C:membrane"/>
    <property type="evidence" value="ECO:0007669"/>
    <property type="project" value="InterPro"/>
</dbReference>
<gene>
    <name evidence="5" type="ORF">ENO08_07880</name>
</gene>
<dbReference type="InterPro" id="IPR050640">
    <property type="entry name" value="Bact_2-comp_sensor_kinase"/>
</dbReference>
<sequence length="433" mass="47631">MTRVNLSGDQFVLFIQLFRMGIMASVSGVLITSSFFKKLIFLDERTAKQNWQMALIFGSLLTAGTAVRVLAGYEGVDLSLSGTFLVGLIGGITPGASVGFFVGIPGMLGGEWATIPFTVLCGFLGGMVRRKALRHGELWDFSPFPFSNVVRSARALRRQGVFDSRAVIFGTVILLEAVRTFLSERMAPAPLFAFRTDHFWVTLCVWLTTLACVGIPLKIWNNTRVETMLDEQRSAAMRARFDALRSQMNPHFLFNTLNAATSLVWNDPEKARFILVKLSFILRRLLRDSEDFTPLSREIEFVEDYLSLERARFGDDKIQFTKEIDPRSLDVPVPAMVLQPLVENAVRHGLSRRVGGGRITIRTECNGAALEVVVTDDGEGFSGAPGGGIGLANVRERLSVAYGPAGRFDIDSTPGAGTTVRIEVPVKRRSGSA</sequence>
<dbReference type="Gene3D" id="3.30.565.10">
    <property type="entry name" value="Histidine kinase-like ATPase, C-terminal domain"/>
    <property type="match status" value="1"/>
</dbReference>
<dbReference type="AlphaFoldDB" id="A0A7V2AW49"/>
<feature type="domain" description="Histidine kinase" evidence="4">
    <location>
        <begin position="337"/>
        <end position="428"/>
    </location>
</feature>
<keyword evidence="3" id="KW-1133">Transmembrane helix</keyword>
<dbReference type="InterPro" id="IPR003594">
    <property type="entry name" value="HATPase_dom"/>
</dbReference>
<dbReference type="Proteomes" id="UP000886069">
    <property type="component" value="Unassembled WGS sequence"/>
</dbReference>
<proteinExistence type="predicted"/>
<keyword evidence="5" id="KW-0418">Kinase</keyword>
<feature type="transmembrane region" description="Helical" evidence="3">
    <location>
        <begin position="12"/>
        <end position="31"/>
    </location>
</feature>
<accession>A0A7V2AW49</accession>
<feature type="transmembrane region" description="Helical" evidence="3">
    <location>
        <begin position="51"/>
        <end position="71"/>
    </location>
</feature>
<feature type="transmembrane region" description="Helical" evidence="3">
    <location>
        <begin position="83"/>
        <end position="104"/>
    </location>
</feature>
<keyword evidence="5" id="KW-0808">Transferase</keyword>
<evidence type="ECO:0000259" key="4">
    <source>
        <dbReference type="PROSITE" id="PS50109"/>
    </source>
</evidence>
<dbReference type="EMBL" id="DSEC01000567">
    <property type="protein sequence ID" value="HER44362.1"/>
    <property type="molecule type" value="Genomic_DNA"/>
</dbReference>
<evidence type="ECO:0000256" key="2">
    <source>
        <dbReference type="ARBA" id="ARBA00012438"/>
    </source>
</evidence>
<feature type="transmembrane region" description="Helical" evidence="3">
    <location>
        <begin position="160"/>
        <end position="178"/>
    </location>
</feature>
<dbReference type="InterPro" id="IPR004358">
    <property type="entry name" value="Sig_transdc_His_kin-like_C"/>
</dbReference>
<organism evidence="5">
    <name type="scientific">Eiseniibacteriota bacterium</name>
    <dbReference type="NCBI Taxonomy" id="2212470"/>
    <lineage>
        <taxon>Bacteria</taxon>
        <taxon>Candidatus Eiseniibacteriota</taxon>
    </lineage>
</organism>
<keyword evidence="3" id="KW-0472">Membrane</keyword>
<dbReference type="PANTHER" id="PTHR34220">
    <property type="entry name" value="SENSOR HISTIDINE KINASE YPDA"/>
    <property type="match status" value="1"/>
</dbReference>
<name>A0A7V2AW49_UNCEI</name>
<dbReference type="SUPFAM" id="SSF55874">
    <property type="entry name" value="ATPase domain of HSP90 chaperone/DNA topoisomerase II/histidine kinase"/>
    <property type="match status" value="1"/>
</dbReference>
<evidence type="ECO:0000313" key="5">
    <source>
        <dbReference type="EMBL" id="HER44362.1"/>
    </source>
</evidence>
<dbReference type="PANTHER" id="PTHR34220:SF7">
    <property type="entry name" value="SENSOR HISTIDINE KINASE YPDA"/>
    <property type="match status" value="1"/>
</dbReference>
<dbReference type="InterPro" id="IPR010559">
    <property type="entry name" value="Sig_transdc_His_kin_internal"/>
</dbReference>
<dbReference type="SMART" id="SM00387">
    <property type="entry name" value="HATPase_c"/>
    <property type="match status" value="1"/>
</dbReference>
<reference evidence="5" key="1">
    <citation type="journal article" date="2020" name="mSystems">
        <title>Genome- and Community-Level Interaction Insights into Carbon Utilization and Element Cycling Functions of Hydrothermarchaeota in Hydrothermal Sediment.</title>
        <authorList>
            <person name="Zhou Z."/>
            <person name="Liu Y."/>
            <person name="Xu W."/>
            <person name="Pan J."/>
            <person name="Luo Z.H."/>
            <person name="Li M."/>
        </authorList>
    </citation>
    <scope>NUCLEOTIDE SEQUENCE [LARGE SCALE GENOMIC DNA]</scope>
    <source>
        <strain evidence="5">SpSt-1233</strain>
    </source>
</reference>
<comment type="caution">
    <text evidence="5">The sequence shown here is derived from an EMBL/GenBank/DDBJ whole genome shotgun (WGS) entry which is preliminary data.</text>
</comment>
<dbReference type="Pfam" id="PF02518">
    <property type="entry name" value="HATPase_c"/>
    <property type="match status" value="1"/>
</dbReference>